<keyword evidence="5" id="KW-1185">Reference proteome</keyword>
<evidence type="ECO:0000256" key="1">
    <source>
        <dbReference type="ARBA" id="ARBA00023125"/>
    </source>
</evidence>
<comment type="caution">
    <text evidence="4">The sequence shown here is derived from an EMBL/GenBank/DDBJ whole genome shotgun (WGS) entry which is preliminary data.</text>
</comment>
<feature type="domain" description="HTH tetR-type" evidence="3">
    <location>
        <begin position="7"/>
        <end position="68"/>
    </location>
</feature>
<protein>
    <submittedName>
        <fullName evidence="4">Nucleoid occlusion factor SlmA</fullName>
    </submittedName>
</protein>
<evidence type="ECO:0000313" key="4">
    <source>
        <dbReference type="EMBL" id="OBR92047.1"/>
    </source>
</evidence>
<keyword evidence="1 2" id="KW-0238">DNA-binding</keyword>
<sequence>MKTDKSQITKEIILEKTLQLVDQNEGIKNVTLRDIAKKVGCAHTNLYNYFGSLSEILWEALGQVLIKMINYSRHNLTFKDDPEKDYYVLLSNFIDFSLDHIGLYKLLRMESIGGEPSSEVMNIVTNARKKFDKNILEAARGKLSEERASFVSDVFFAYLHGEISLWINKRRLRVSKEDTKAKILSNLKQLFQELVIRK</sequence>
<dbReference type="EMBL" id="LROS01000030">
    <property type="protein sequence ID" value="OBR92047.1"/>
    <property type="molecule type" value="Genomic_DNA"/>
</dbReference>
<dbReference type="Proteomes" id="UP000093954">
    <property type="component" value="Unassembled WGS sequence"/>
</dbReference>
<dbReference type="AlphaFoldDB" id="A0A1A6APR3"/>
<dbReference type="InterPro" id="IPR001647">
    <property type="entry name" value="HTH_TetR"/>
</dbReference>
<dbReference type="InterPro" id="IPR036271">
    <property type="entry name" value="Tet_transcr_reg_TetR-rel_C_sf"/>
</dbReference>
<dbReference type="InterPro" id="IPR009057">
    <property type="entry name" value="Homeodomain-like_sf"/>
</dbReference>
<gene>
    <name evidence="4" type="primary">slmA_2</name>
    <name evidence="4" type="ORF">CLRAG_26140</name>
</gene>
<dbReference type="InterPro" id="IPR050624">
    <property type="entry name" value="HTH-type_Tx_Regulator"/>
</dbReference>
<accession>A0A1A6APR3</accession>
<proteinExistence type="predicted"/>
<dbReference type="GO" id="GO:0003677">
    <property type="term" value="F:DNA binding"/>
    <property type="evidence" value="ECO:0007669"/>
    <property type="project" value="UniProtKB-UniRule"/>
</dbReference>
<evidence type="ECO:0000256" key="2">
    <source>
        <dbReference type="PROSITE-ProRule" id="PRU00335"/>
    </source>
</evidence>
<dbReference type="PANTHER" id="PTHR43479:SF11">
    <property type="entry name" value="ACREF_ENVCD OPERON REPRESSOR-RELATED"/>
    <property type="match status" value="1"/>
</dbReference>
<name>A0A1A6APR3_9CLOT</name>
<dbReference type="RefSeq" id="WP_065078809.1">
    <property type="nucleotide sequence ID" value="NZ_LROS01000030.1"/>
</dbReference>
<dbReference type="Gene3D" id="1.10.357.10">
    <property type="entry name" value="Tetracycline Repressor, domain 2"/>
    <property type="match status" value="1"/>
</dbReference>
<dbReference type="Pfam" id="PF00440">
    <property type="entry name" value="TetR_N"/>
    <property type="match status" value="1"/>
</dbReference>
<dbReference type="SUPFAM" id="SSF46689">
    <property type="entry name" value="Homeodomain-like"/>
    <property type="match status" value="1"/>
</dbReference>
<dbReference type="PROSITE" id="PS50977">
    <property type="entry name" value="HTH_TETR_2"/>
    <property type="match status" value="1"/>
</dbReference>
<dbReference type="SUPFAM" id="SSF48498">
    <property type="entry name" value="Tetracyclin repressor-like, C-terminal domain"/>
    <property type="match status" value="1"/>
</dbReference>
<dbReference type="PATRIC" id="fig|1353534.3.peg.2655"/>
<evidence type="ECO:0000259" key="3">
    <source>
        <dbReference type="PROSITE" id="PS50977"/>
    </source>
</evidence>
<evidence type="ECO:0000313" key="5">
    <source>
        <dbReference type="Proteomes" id="UP000093954"/>
    </source>
</evidence>
<reference evidence="4 5" key="1">
    <citation type="journal article" date="2012" name="Front. Microbiol.">
        <title>Draft Genome Sequence of the Virulent Strain 01-B526 of the Fish Pathogen Aeromonas salmonicida.</title>
        <authorList>
            <person name="Charette S.J."/>
            <person name="Brochu F."/>
            <person name="Boyle B."/>
            <person name="Filion G."/>
            <person name="Tanaka K.H."/>
            <person name="Derome N."/>
        </authorList>
    </citation>
    <scope>NUCLEOTIDE SEQUENCE [LARGE SCALE GENOMIC DNA]</scope>
    <source>
        <strain evidence="4 5">P11</strain>
    </source>
</reference>
<organism evidence="4 5">
    <name type="scientific">Clostridium ragsdalei P11</name>
    <dbReference type="NCBI Taxonomy" id="1353534"/>
    <lineage>
        <taxon>Bacteria</taxon>
        <taxon>Bacillati</taxon>
        <taxon>Bacillota</taxon>
        <taxon>Clostridia</taxon>
        <taxon>Eubacteriales</taxon>
        <taxon>Clostridiaceae</taxon>
        <taxon>Clostridium</taxon>
    </lineage>
</organism>
<feature type="DNA-binding region" description="H-T-H motif" evidence="2">
    <location>
        <begin position="31"/>
        <end position="50"/>
    </location>
</feature>
<dbReference type="PANTHER" id="PTHR43479">
    <property type="entry name" value="ACREF/ENVCD OPERON REPRESSOR-RELATED"/>
    <property type="match status" value="1"/>
</dbReference>